<name>X0YYT5_9ZZZZ</name>
<feature type="non-terminal residue" evidence="1">
    <location>
        <position position="35"/>
    </location>
</feature>
<sequence>MTTPEFVRKLTVAGTDNQPVELDLLSSLRVGIYPP</sequence>
<proteinExistence type="predicted"/>
<organism evidence="1">
    <name type="scientific">marine sediment metagenome</name>
    <dbReference type="NCBI Taxonomy" id="412755"/>
    <lineage>
        <taxon>unclassified sequences</taxon>
        <taxon>metagenomes</taxon>
        <taxon>ecological metagenomes</taxon>
    </lineage>
</organism>
<reference evidence="1" key="1">
    <citation type="journal article" date="2014" name="Front. Microbiol.">
        <title>High frequency of phylogenetically diverse reductive dehalogenase-homologous genes in deep subseafloor sedimentary metagenomes.</title>
        <authorList>
            <person name="Kawai M."/>
            <person name="Futagami T."/>
            <person name="Toyoda A."/>
            <person name="Takaki Y."/>
            <person name="Nishi S."/>
            <person name="Hori S."/>
            <person name="Arai W."/>
            <person name="Tsubouchi T."/>
            <person name="Morono Y."/>
            <person name="Uchiyama I."/>
            <person name="Ito T."/>
            <person name="Fujiyama A."/>
            <person name="Inagaki F."/>
            <person name="Takami H."/>
        </authorList>
    </citation>
    <scope>NUCLEOTIDE SEQUENCE</scope>
    <source>
        <strain evidence="1">Expedition CK06-06</strain>
    </source>
</reference>
<dbReference type="EMBL" id="BARS01051159">
    <property type="protein sequence ID" value="GAG53403.1"/>
    <property type="molecule type" value="Genomic_DNA"/>
</dbReference>
<comment type="caution">
    <text evidence="1">The sequence shown here is derived from an EMBL/GenBank/DDBJ whole genome shotgun (WGS) entry which is preliminary data.</text>
</comment>
<evidence type="ECO:0000313" key="1">
    <source>
        <dbReference type="EMBL" id="GAG53403.1"/>
    </source>
</evidence>
<gene>
    <name evidence="1" type="ORF">S01H1_76251</name>
</gene>
<accession>X0YYT5</accession>
<dbReference type="AlphaFoldDB" id="X0YYT5"/>
<protein>
    <submittedName>
        <fullName evidence="1">Uncharacterized protein</fullName>
    </submittedName>
</protein>